<evidence type="ECO:0000313" key="11">
    <source>
        <dbReference type="EMBL" id="GAA4067147.1"/>
    </source>
</evidence>
<dbReference type="PROSITE" id="PS50110">
    <property type="entry name" value="RESPONSE_REGULATORY"/>
    <property type="match status" value="1"/>
</dbReference>
<evidence type="ECO:0000256" key="8">
    <source>
        <dbReference type="PROSITE-ProRule" id="PRU01091"/>
    </source>
</evidence>
<dbReference type="InterPro" id="IPR001867">
    <property type="entry name" value="OmpR/PhoB-type_DNA-bd"/>
</dbReference>
<dbReference type="InterPro" id="IPR036388">
    <property type="entry name" value="WH-like_DNA-bd_sf"/>
</dbReference>
<dbReference type="SMART" id="SM00862">
    <property type="entry name" value="Trans_reg_C"/>
    <property type="match status" value="1"/>
</dbReference>
<accession>A0ABP7VH66</accession>
<evidence type="ECO:0000256" key="5">
    <source>
        <dbReference type="ARBA" id="ARBA00023125"/>
    </source>
</evidence>
<protein>
    <submittedName>
        <fullName evidence="11">Two-component system response regulator PhoP</fullName>
    </submittedName>
</protein>
<comment type="subcellular location">
    <subcellularLocation>
        <location evidence="1">Cytoplasm</location>
    </subcellularLocation>
</comment>
<dbReference type="Proteomes" id="UP001501734">
    <property type="component" value="Unassembled WGS sequence"/>
</dbReference>
<evidence type="ECO:0000256" key="7">
    <source>
        <dbReference type="PROSITE-ProRule" id="PRU00169"/>
    </source>
</evidence>
<reference evidence="12" key="1">
    <citation type="journal article" date="2019" name="Int. J. Syst. Evol. Microbiol.">
        <title>The Global Catalogue of Microorganisms (GCM) 10K type strain sequencing project: providing services to taxonomists for standard genome sequencing and annotation.</title>
        <authorList>
            <consortium name="The Broad Institute Genomics Platform"/>
            <consortium name="The Broad Institute Genome Sequencing Center for Infectious Disease"/>
            <person name="Wu L."/>
            <person name="Ma J."/>
        </authorList>
    </citation>
    <scope>NUCLEOTIDE SEQUENCE [LARGE SCALE GENOMIC DNA]</scope>
    <source>
        <strain evidence="12">JCM 17250</strain>
    </source>
</reference>
<keyword evidence="6" id="KW-0804">Transcription</keyword>
<evidence type="ECO:0000313" key="12">
    <source>
        <dbReference type="Proteomes" id="UP001501734"/>
    </source>
</evidence>
<evidence type="ECO:0000259" key="9">
    <source>
        <dbReference type="PROSITE" id="PS50110"/>
    </source>
</evidence>
<keyword evidence="4" id="KW-0805">Transcription regulation</keyword>
<name>A0ABP7VH66_9BACI</name>
<evidence type="ECO:0000256" key="1">
    <source>
        <dbReference type="ARBA" id="ARBA00004496"/>
    </source>
</evidence>
<proteinExistence type="predicted"/>
<dbReference type="SMART" id="SM00448">
    <property type="entry name" value="REC"/>
    <property type="match status" value="1"/>
</dbReference>
<feature type="domain" description="OmpR/PhoB-type" evidence="10">
    <location>
        <begin position="129"/>
        <end position="228"/>
    </location>
</feature>
<comment type="caution">
    <text evidence="11">The sequence shown here is derived from an EMBL/GenBank/DDBJ whole genome shotgun (WGS) entry which is preliminary data.</text>
</comment>
<feature type="modified residue" description="4-aspartylphosphate" evidence="7">
    <location>
        <position position="53"/>
    </location>
</feature>
<dbReference type="CDD" id="cd00383">
    <property type="entry name" value="trans_reg_C"/>
    <property type="match status" value="1"/>
</dbReference>
<feature type="DNA-binding region" description="OmpR/PhoB-type" evidence="8">
    <location>
        <begin position="129"/>
        <end position="228"/>
    </location>
</feature>
<dbReference type="SUPFAM" id="SSF52172">
    <property type="entry name" value="CheY-like"/>
    <property type="match status" value="1"/>
</dbReference>
<sequence length="235" mass="26819">MNQKILIVDDEESIVTLLQYNIEKAGFDTAVAYSGTEAFDKALSEPYDLIVLDLMLPGMEGTEVCKRLRQEKVDTPILMLTAKDDEFDKVLGLELGADDYLTKPFSPKEVVARIKAILRRTNKQTENEPKQLKVGQLVISPEQYEVTINGEELAFTRKEFELLAYLARHKGKVLSRDQLLSAVWNYDFSGDTRIVDVHVSHIREKIEPDTKQPIYIKTIRGLGYKMEEPAIEKIK</sequence>
<organism evidence="11 12">
    <name type="scientific">Amphibacillus indicireducens</name>
    <dbReference type="NCBI Taxonomy" id="1076330"/>
    <lineage>
        <taxon>Bacteria</taxon>
        <taxon>Bacillati</taxon>
        <taxon>Bacillota</taxon>
        <taxon>Bacilli</taxon>
        <taxon>Bacillales</taxon>
        <taxon>Bacillaceae</taxon>
        <taxon>Amphibacillus</taxon>
    </lineage>
</organism>
<dbReference type="PROSITE" id="PS51755">
    <property type="entry name" value="OMPR_PHOB"/>
    <property type="match status" value="1"/>
</dbReference>
<dbReference type="InterPro" id="IPR016032">
    <property type="entry name" value="Sig_transdc_resp-reg_C-effctor"/>
</dbReference>
<evidence type="ECO:0000259" key="10">
    <source>
        <dbReference type="PROSITE" id="PS51755"/>
    </source>
</evidence>
<dbReference type="Gene3D" id="1.10.10.10">
    <property type="entry name" value="Winged helix-like DNA-binding domain superfamily/Winged helix DNA-binding domain"/>
    <property type="match status" value="1"/>
</dbReference>
<evidence type="ECO:0000256" key="4">
    <source>
        <dbReference type="ARBA" id="ARBA00023015"/>
    </source>
</evidence>
<evidence type="ECO:0000256" key="3">
    <source>
        <dbReference type="ARBA" id="ARBA00023012"/>
    </source>
</evidence>
<keyword evidence="3" id="KW-0902">Two-component regulatory system</keyword>
<evidence type="ECO:0000256" key="6">
    <source>
        <dbReference type="ARBA" id="ARBA00023163"/>
    </source>
</evidence>
<dbReference type="RefSeq" id="WP_344911282.1">
    <property type="nucleotide sequence ID" value="NZ_BAABDL010000062.1"/>
</dbReference>
<dbReference type="Pfam" id="PF00072">
    <property type="entry name" value="Response_reg"/>
    <property type="match status" value="1"/>
</dbReference>
<dbReference type="Pfam" id="PF00486">
    <property type="entry name" value="Trans_reg_C"/>
    <property type="match status" value="1"/>
</dbReference>
<keyword evidence="2 7" id="KW-0597">Phosphoprotein</keyword>
<dbReference type="Gene3D" id="6.10.250.690">
    <property type="match status" value="1"/>
</dbReference>
<dbReference type="EMBL" id="BAABDL010000062">
    <property type="protein sequence ID" value="GAA4067147.1"/>
    <property type="molecule type" value="Genomic_DNA"/>
</dbReference>
<keyword evidence="12" id="KW-1185">Reference proteome</keyword>
<dbReference type="InterPro" id="IPR039420">
    <property type="entry name" value="WalR-like"/>
</dbReference>
<feature type="domain" description="Response regulatory" evidence="9">
    <location>
        <begin position="4"/>
        <end position="118"/>
    </location>
</feature>
<keyword evidence="5 8" id="KW-0238">DNA-binding</keyword>
<dbReference type="PANTHER" id="PTHR48111:SF73">
    <property type="entry name" value="ALKALINE PHOSPHATASE SYNTHESIS TRANSCRIPTIONAL REGULATORY PROTEIN PHOP"/>
    <property type="match status" value="1"/>
</dbReference>
<dbReference type="SUPFAM" id="SSF46894">
    <property type="entry name" value="C-terminal effector domain of the bipartite response regulators"/>
    <property type="match status" value="1"/>
</dbReference>
<dbReference type="InterPro" id="IPR001789">
    <property type="entry name" value="Sig_transdc_resp-reg_receiver"/>
</dbReference>
<dbReference type="InterPro" id="IPR011006">
    <property type="entry name" value="CheY-like_superfamily"/>
</dbReference>
<evidence type="ECO:0000256" key="2">
    <source>
        <dbReference type="ARBA" id="ARBA00022553"/>
    </source>
</evidence>
<dbReference type="PANTHER" id="PTHR48111">
    <property type="entry name" value="REGULATOR OF RPOS"/>
    <property type="match status" value="1"/>
</dbReference>
<dbReference type="Gene3D" id="3.40.50.2300">
    <property type="match status" value="1"/>
</dbReference>
<gene>
    <name evidence="11" type="primary">phoP</name>
    <name evidence="11" type="ORF">GCM10022410_11750</name>
</gene>